<dbReference type="Proteomes" id="UP000429644">
    <property type="component" value="Unassembled WGS sequence"/>
</dbReference>
<comment type="similarity">
    <text evidence="1">Belongs to the cytochrome P450 family.</text>
</comment>
<accession>A0A7J9UXD2</accession>
<reference evidence="2 3" key="1">
    <citation type="submission" date="2019-10" db="EMBL/GenBank/DDBJ databases">
        <title>Georgenia wutianyii sp. nov. and Georgenia yuyongxinii sp. nov. isolated from plateau pika (Ochotona curzoniae) in the Qinghai-Tibet plateau of China.</title>
        <authorList>
            <person name="Tian Z."/>
        </authorList>
    </citation>
    <scope>NUCLEOTIDE SEQUENCE [LARGE SCALE GENOMIC DNA]</scope>
    <source>
        <strain evidence="2 3">JCM 15130</strain>
    </source>
</reference>
<proteinExistence type="inferred from homology"/>
<dbReference type="PANTHER" id="PTHR46696">
    <property type="entry name" value="P450, PUTATIVE (EUROFUNG)-RELATED"/>
    <property type="match status" value="1"/>
</dbReference>
<dbReference type="PRINTS" id="PR00385">
    <property type="entry name" value="P450"/>
</dbReference>
<comment type="caution">
    <text evidence="2">The sequence shown here is derived from an EMBL/GenBank/DDBJ whole genome shotgun (WGS) entry which is preliminary data.</text>
</comment>
<organism evidence="2 3">
    <name type="scientific">Georgenia ruanii</name>
    <dbReference type="NCBI Taxonomy" id="348442"/>
    <lineage>
        <taxon>Bacteria</taxon>
        <taxon>Bacillati</taxon>
        <taxon>Actinomycetota</taxon>
        <taxon>Actinomycetes</taxon>
        <taxon>Micrococcales</taxon>
        <taxon>Bogoriellaceae</taxon>
        <taxon>Georgenia</taxon>
    </lineage>
</organism>
<dbReference type="InterPro" id="IPR001128">
    <property type="entry name" value="Cyt_P450"/>
</dbReference>
<gene>
    <name evidence="2" type="ORF">GB882_07605</name>
</gene>
<evidence type="ECO:0000313" key="2">
    <source>
        <dbReference type="EMBL" id="MPV88530.1"/>
    </source>
</evidence>
<protein>
    <submittedName>
        <fullName evidence="2">Cytochrome P450</fullName>
    </submittedName>
</protein>
<sequence length="399" mass="45060">MMTDKSQGVPTVDLDLSSRRIEPAGTQWQEIDELREKHRYFKNTHTDPGYWVLTRHEDILEAYRDWETFTNASVIAVDPNPSYRMLPSMSDPPVHAHYRKLVNSWFAPPAVERHRDALRSHARTLIGELAVQGRTDFMADYADIYPSYALMLILGLPLEDAAFIRECSHRISGHSAGSATDAMKQGRIDFEAYWQGLIDDRRAYPRDPGADLVTHLTQASLGGDVLPDRDMIDLLVTIAHGALDTTKAQLGWCLYHLAKTPDDRAWLVRDPEIIPSAVEELLRAYPIISMARKVSRDTDFHGCPMKAGDMVLLSTQAAARDPRSFPDADQVKLGRSPNRHIAFGASRHRCLGSHLARAELIVTLEEWHRLIPDYRIDTDKQLLASAGNIVLQELPLSWL</sequence>
<dbReference type="AlphaFoldDB" id="A0A7J9UXD2"/>
<name>A0A7J9UXD2_9MICO</name>
<dbReference type="GO" id="GO:0016705">
    <property type="term" value="F:oxidoreductase activity, acting on paired donors, with incorporation or reduction of molecular oxygen"/>
    <property type="evidence" value="ECO:0007669"/>
    <property type="project" value="InterPro"/>
</dbReference>
<dbReference type="SUPFAM" id="SSF48264">
    <property type="entry name" value="Cytochrome P450"/>
    <property type="match status" value="1"/>
</dbReference>
<dbReference type="PRINTS" id="PR00359">
    <property type="entry name" value="BP450"/>
</dbReference>
<keyword evidence="3" id="KW-1185">Reference proteome</keyword>
<dbReference type="InterPro" id="IPR002397">
    <property type="entry name" value="Cyt_P450_B"/>
</dbReference>
<evidence type="ECO:0000256" key="1">
    <source>
        <dbReference type="ARBA" id="ARBA00010617"/>
    </source>
</evidence>
<dbReference type="GO" id="GO:0020037">
    <property type="term" value="F:heme binding"/>
    <property type="evidence" value="ECO:0007669"/>
    <property type="project" value="InterPro"/>
</dbReference>
<dbReference type="EMBL" id="WHPD01001652">
    <property type="protein sequence ID" value="MPV88530.1"/>
    <property type="molecule type" value="Genomic_DNA"/>
</dbReference>
<evidence type="ECO:0000313" key="3">
    <source>
        <dbReference type="Proteomes" id="UP000429644"/>
    </source>
</evidence>
<dbReference type="Pfam" id="PF00067">
    <property type="entry name" value="p450"/>
    <property type="match status" value="1"/>
</dbReference>
<dbReference type="Gene3D" id="1.10.630.10">
    <property type="entry name" value="Cytochrome P450"/>
    <property type="match status" value="1"/>
</dbReference>
<dbReference type="GO" id="GO:0005506">
    <property type="term" value="F:iron ion binding"/>
    <property type="evidence" value="ECO:0007669"/>
    <property type="project" value="InterPro"/>
</dbReference>
<dbReference type="PANTHER" id="PTHR46696:SF6">
    <property type="entry name" value="P450, PUTATIVE (EUROFUNG)-RELATED"/>
    <property type="match status" value="1"/>
</dbReference>
<dbReference type="OrthoDB" id="54272at2"/>
<dbReference type="GO" id="GO:0004497">
    <property type="term" value="F:monooxygenase activity"/>
    <property type="evidence" value="ECO:0007669"/>
    <property type="project" value="InterPro"/>
</dbReference>
<dbReference type="InterPro" id="IPR036396">
    <property type="entry name" value="Cyt_P450_sf"/>
</dbReference>